<accession>A0A8S1LUB4</accession>
<dbReference type="EMBL" id="CAJJDM010000046">
    <property type="protein sequence ID" value="CAD8071057.1"/>
    <property type="molecule type" value="Genomic_DNA"/>
</dbReference>
<sequence length="52" mass="6271">MFLLLQKVSIMITFKSITFTIWKTILQDLLLRKLKLRRGRMNKLQHILQATQ</sequence>
<evidence type="ECO:0000313" key="2">
    <source>
        <dbReference type="Proteomes" id="UP000688137"/>
    </source>
</evidence>
<evidence type="ECO:0000313" key="1">
    <source>
        <dbReference type="EMBL" id="CAD8071057.1"/>
    </source>
</evidence>
<keyword evidence="2" id="KW-1185">Reference proteome</keyword>
<comment type="caution">
    <text evidence="1">The sequence shown here is derived from an EMBL/GenBank/DDBJ whole genome shotgun (WGS) entry which is preliminary data.</text>
</comment>
<name>A0A8S1LUB4_PARPR</name>
<dbReference type="AlphaFoldDB" id="A0A8S1LUB4"/>
<dbReference type="Proteomes" id="UP000688137">
    <property type="component" value="Unassembled WGS sequence"/>
</dbReference>
<reference evidence="1" key="1">
    <citation type="submission" date="2021-01" db="EMBL/GenBank/DDBJ databases">
        <authorList>
            <consortium name="Genoscope - CEA"/>
            <person name="William W."/>
        </authorList>
    </citation>
    <scope>NUCLEOTIDE SEQUENCE</scope>
</reference>
<gene>
    <name evidence="1" type="ORF">PPRIM_AZ9-3.1.T0460275</name>
</gene>
<organism evidence="1 2">
    <name type="scientific">Paramecium primaurelia</name>
    <dbReference type="NCBI Taxonomy" id="5886"/>
    <lineage>
        <taxon>Eukaryota</taxon>
        <taxon>Sar</taxon>
        <taxon>Alveolata</taxon>
        <taxon>Ciliophora</taxon>
        <taxon>Intramacronucleata</taxon>
        <taxon>Oligohymenophorea</taxon>
        <taxon>Peniculida</taxon>
        <taxon>Parameciidae</taxon>
        <taxon>Paramecium</taxon>
    </lineage>
</organism>
<protein>
    <submittedName>
        <fullName evidence="1">Uncharacterized protein</fullName>
    </submittedName>
</protein>
<proteinExistence type="predicted"/>